<comment type="caution">
    <text evidence="6">The sequence shown here is derived from an EMBL/GenBank/DDBJ whole genome shotgun (WGS) entry which is preliminary data.</text>
</comment>
<evidence type="ECO:0000313" key="6">
    <source>
        <dbReference type="EMBL" id="KAG5177107.1"/>
    </source>
</evidence>
<dbReference type="Pfam" id="PF02535">
    <property type="entry name" value="Zip"/>
    <property type="match status" value="1"/>
</dbReference>
<dbReference type="PANTHER" id="PTHR11040">
    <property type="entry name" value="ZINC/IRON TRANSPORTER"/>
    <property type="match status" value="1"/>
</dbReference>
<keyword evidence="7" id="KW-1185">Reference proteome</keyword>
<name>A0A835YKN7_9STRA</name>
<evidence type="ECO:0000256" key="1">
    <source>
        <dbReference type="ARBA" id="ARBA00004141"/>
    </source>
</evidence>
<sequence length="287" mass="29846">MPTVNAGGAARAYLLACAAGAATGIGAAVVFSTRLVRRANRKFLAGSIALAAGVMLYVSMTTIFTSTTAAFTQSGLPPGTAYIYTTLSFFGGVALYEILDAVVGYLDYCDHGGAATMRDESQQSASVPSTASIEDRVLVRMSLMTALAIAISNFPEGMASFVGALVEPDLGASVAVAIGVHNIAEGICVAVPIYYATENRCKAFCWGVLSGASEPVGAALAWLILRDTFDEVVYSVLFGLVSGMMVCICLQELIPTAVRHDPYDGVTSKCLIAGMAIMALSLCLFNV</sequence>
<feature type="transmembrane region" description="Helical" evidence="5">
    <location>
        <begin position="231"/>
        <end position="254"/>
    </location>
</feature>
<feature type="transmembrane region" description="Helical" evidence="5">
    <location>
        <begin position="174"/>
        <end position="196"/>
    </location>
</feature>
<evidence type="ECO:0000256" key="4">
    <source>
        <dbReference type="ARBA" id="ARBA00023136"/>
    </source>
</evidence>
<dbReference type="NCBIfam" id="NF003243">
    <property type="entry name" value="PRK04201.1"/>
    <property type="match status" value="1"/>
</dbReference>
<evidence type="ECO:0000256" key="2">
    <source>
        <dbReference type="ARBA" id="ARBA00022692"/>
    </source>
</evidence>
<dbReference type="EMBL" id="JAFCMP010000529">
    <property type="protein sequence ID" value="KAG5177107.1"/>
    <property type="molecule type" value="Genomic_DNA"/>
</dbReference>
<dbReference type="GO" id="GO:0005385">
    <property type="term" value="F:zinc ion transmembrane transporter activity"/>
    <property type="evidence" value="ECO:0007669"/>
    <property type="project" value="TreeGrafter"/>
</dbReference>
<dbReference type="AlphaFoldDB" id="A0A835YKN7"/>
<feature type="transmembrane region" description="Helical" evidence="5">
    <location>
        <begin position="137"/>
        <end position="154"/>
    </location>
</feature>
<dbReference type="Proteomes" id="UP000664859">
    <property type="component" value="Unassembled WGS sequence"/>
</dbReference>
<dbReference type="OrthoDB" id="262547at2759"/>
<organism evidence="6 7">
    <name type="scientific">Tribonema minus</name>
    <dbReference type="NCBI Taxonomy" id="303371"/>
    <lineage>
        <taxon>Eukaryota</taxon>
        <taxon>Sar</taxon>
        <taxon>Stramenopiles</taxon>
        <taxon>Ochrophyta</taxon>
        <taxon>PX clade</taxon>
        <taxon>Xanthophyceae</taxon>
        <taxon>Tribonematales</taxon>
        <taxon>Tribonemataceae</taxon>
        <taxon>Tribonema</taxon>
    </lineage>
</organism>
<dbReference type="InterPro" id="IPR003689">
    <property type="entry name" value="ZIP"/>
</dbReference>
<evidence type="ECO:0000256" key="5">
    <source>
        <dbReference type="SAM" id="Phobius"/>
    </source>
</evidence>
<gene>
    <name evidence="6" type="ORF">JKP88DRAFT_270734</name>
</gene>
<evidence type="ECO:0000313" key="7">
    <source>
        <dbReference type="Proteomes" id="UP000664859"/>
    </source>
</evidence>
<comment type="subcellular location">
    <subcellularLocation>
        <location evidence="1">Membrane</location>
        <topology evidence="1">Multi-pass membrane protein</topology>
    </subcellularLocation>
</comment>
<reference evidence="6" key="1">
    <citation type="submission" date="2021-02" db="EMBL/GenBank/DDBJ databases">
        <title>First Annotated Genome of the Yellow-green Alga Tribonema minus.</title>
        <authorList>
            <person name="Mahan K.M."/>
        </authorList>
    </citation>
    <scope>NUCLEOTIDE SEQUENCE</scope>
    <source>
        <strain evidence="6">UTEX B ZZ1240</strain>
    </source>
</reference>
<proteinExistence type="predicted"/>
<feature type="transmembrane region" description="Helical" evidence="5">
    <location>
        <begin position="12"/>
        <end position="31"/>
    </location>
</feature>
<dbReference type="GO" id="GO:0016020">
    <property type="term" value="C:membrane"/>
    <property type="evidence" value="ECO:0007669"/>
    <property type="project" value="UniProtKB-SubCell"/>
</dbReference>
<keyword evidence="4 5" id="KW-0472">Membrane</keyword>
<dbReference type="PANTHER" id="PTHR11040:SF205">
    <property type="entry name" value="ZINC TRANSPORTER ZUPT"/>
    <property type="match status" value="1"/>
</dbReference>
<keyword evidence="3 5" id="KW-1133">Transmembrane helix</keyword>
<protein>
    <submittedName>
        <fullName evidence="6">Heavy metal transporter putative zinc transporter</fullName>
    </submittedName>
</protein>
<feature type="transmembrane region" description="Helical" evidence="5">
    <location>
        <begin position="81"/>
        <end position="99"/>
    </location>
</feature>
<feature type="transmembrane region" description="Helical" evidence="5">
    <location>
        <begin position="266"/>
        <end position="285"/>
    </location>
</feature>
<evidence type="ECO:0000256" key="3">
    <source>
        <dbReference type="ARBA" id="ARBA00022989"/>
    </source>
</evidence>
<feature type="transmembrane region" description="Helical" evidence="5">
    <location>
        <begin position="43"/>
        <end position="69"/>
    </location>
</feature>
<keyword evidence="2 5" id="KW-0812">Transmembrane</keyword>
<accession>A0A835YKN7</accession>